<evidence type="ECO:0000313" key="2">
    <source>
        <dbReference type="Proteomes" id="UP000494106"/>
    </source>
</evidence>
<name>A0A8S1BW31_ARCPL</name>
<evidence type="ECO:0000313" key="1">
    <source>
        <dbReference type="EMBL" id="CAB3261453.1"/>
    </source>
</evidence>
<dbReference type="AlphaFoldDB" id="A0A8S1BW31"/>
<sequence length="115" mass="11996">MIDVHLITSADIIGTNAACSYVRCVQHSPAGRVVRRAGSSSRRSGACLRAAAGPTTASTSSSSAGSIAPLYTNIFTGVQPLPATSSLFSPRVLSSYVWCSERRFTIVARDSQASS</sequence>
<accession>A0A8S1BW31</accession>
<dbReference type="Proteomes" id="UP000494106">
    <property type="component" value="Unassembled WGS sequence"/>
</dbReference>
<organism evidence="1 2">
    <name type="scientific">Arctia plantaginis</name>
    <name type="common">Wood tiger moth</name>
    <name type="synonym">Phalaena plantaginis</name>
    <dbReference type="NCBI Taxonomy" id="874455"/>
    <lineage>
        <taxon>Eukaryota</taxon>
        <taxon>Metazoa</taxon>
        <taxon>Ecdysozoa</taxon>
        <taxon>Arthropoda</taxon>
        <taxon>Hexapoda</taxon>
        <taxon>Insecta</taxon>
        <taxon>Pterygota</taxon>
        <taxon>Neoptera</taxon>
        <taxon>Endopterygota</taxon>
        <taxon>Lepidoptera</taxon>
        <taxon>Glossata</taxon>
        <taxon>Ditrysia</taxon>
        <taxon>Noctuoidea</taxon>
        <taxon>Erebidae</taxon>
        <taxon>Arctiinae</taxon>
        <taxon>Arctia</taxon>
    </lineage>
</organism>
<comment type="caution">
    <text evidence="1">The sequence shown here is derived from an EMBL/GenBank/DDBJ whole genome shotgun (WGS) entry which is preliminary data.</text>
</comment>
<gene>
    <name evidence="1" type="ORF">APLA_LOCUS17892</name>
</gene>
<dbReference type="EMBL" id="CADEBC010000858">
    <property type="protein sequence ID" value="CAB3261453.1"/>
    <property type="molecule type" value="Genomic_DNA"/>
</dbReference>
<protein>
    <submittedName>
        <fullName evidence="1">Uncharacterized protein</fullName>
    </submittedName>
</protein>
<reference evidence="1 2" key="1">
    <citation type="submission" date="2020-04" db="EMBL/GenBank/DDBJ databases">
        <authorList>
            <person name="Wallbank WR R."/>
            <person name="Pardo Diaz C."/>
            <person name="Kozak K."/>
            <person name="Martin S."/>
            <person name="Jiggins C."/>
            <person name="Moest M."/>
            <person name="Warren A I."/>
            <person name="Byers J.R.P. K."/>
            <person name="Montejo-Kovacevich G."/>
            <person name="Yen C E."/>
        </authorList>
    </citation>
    <scope>NUCLEOTIDE SEQUENCE [LARGE SCALE GENOMIC DNA]</scope>
</reference>
<keyword evidence="2" id="KW-1185">Reference proteome</keyword>
<dbReference type="OrthoDB" id="10553794at2759"/>
<proteinExistence type="predicted"/>